<accession>A0A6N7TZE8</accession>
<feature type="transmembrane region" description="Helical" evidence="5">
    <location>
        <begin position="87"/>
        <end position="104"/>
    </location>
</feature>
<dbReference type="InterPro" id="IPR036640">
    <property type="entry name" value="ABC1_TM_sf"/>
</dbReference>
<name>A0A6N7TZE8_9BIFI</name>
<dbReference type="GO" id="GO:0140359">
    <property type="term" value="F:ABC-type transporter activity"/>
    <property type="evidence" value="ECO:0007669"/>
    <property type="project" value="InterPro"/>
</dbReference>
<keyword evidence="4 5" id="KW-0472">Membrane</keyword>
<dbReference type="GO" id="GO:0005524">
    <property type="term" value="F:ATP binding"/>
    <property type="evidence" value="ECO:0007669"/>
    <property type="project" value="InterPro"/>
</dbReference>
<dbReference type="SUPFAM" id="SSF53474">
    <property type="entry name" value="alpha/beta-Hydrolases"/>
    <property type="match status" value="1"/>
</dbReference>
<evidence type="ECO:0000313" key="7">
    <source>
        <dbReference type="EMBL" id="MSD91540.1"/>
    </source>
</evidence>
<dbReference type="PROSITE" id="PS50929">
    <property type="entry name" value="ABC_TM1F"/>
    <property type="match status" value="1"/>
</dbReference>
<sequence length="228" mass="25398">TAIQQAILGTIGEKSLYSIRNSMVDKFFRMSLLDREQKPPAWYSQRVSNDAALIKSVPSQFLSLVQGIILIVGSGVCLVWLDPIFFVIVLIPAGFSISLMLIATKPVKKLQNNLQNATMDMTSTVQEAAASMRTLEAYTRKFALIVYSFGALLATALAEQFSDQIESLFLLAPETEAETAELILPKRIVYHMSNLDPKIDHNELFAYRATAVLESQDIFNLFKKVLTS</sequence>
<evidence type="ECO:0000256" key="2">
    <source>
        <dbReference type="ARBA" id="ARBA00022692"/>
    </source>
</evidence>
<feature type="non-terminal residue" evidence="7">
    <location>
        <position position="1"/>
    </location>
</feature>
<proteinExistence type="predicted"/>
<dbReference type="GO" id="GO:0005886">
    <property type="term" value="C:plasma membrane"/>
    <property type="evidence" value="ECO:0007669"/>
    <property type="project" value="UniProtKB-SubCell"/>
</dbReference>
<evidence type="ECO:0000256" key="5">
    <source>
        <dbReference type="SAM" id="Phobius"/>
    </source>
</evidence>
<keyword evidence="2 5" id="KW-0812">Transmembrane</keyword>
<dbReference type="Gene3D" id="1.20.1560.10">
    <property type="entry name" value="ABC transporter type 1, transmembrane domain"/>
    <property type="match status" value="1"/>
</dbReference>
<dbReference type="EMBL" id="WKKW01000005">
    <property type="protein sequence ID" value="MSD91540.1"/>
    <property type="molecule type" value="Genomic_DNA"/>
</dbReference>
<comment type="caution">
    <text evidence="7">The sequence shown here is derived from an EMBL/GenBank/DDBJ whole genome shotgun (WGS) entry which is preliminary data.</text>
</comment>
<evidence type="ECO:0000256" key="1">
    <source>
        <dbReference type="ARBA" id="ARBA00004651"/>
    </source>
</evidence>
<dbReference type="RefSeq" id="WP_154313674.1">
    <property type="nucleotide sequence ID" value="NZ_WKKW01000005.1"/>
</dbReference>
<dbReference type="Proteomes" id="UP000436357">
    <property type="component" value="Unassembled WGS sequence"/>
</dbReference>
<keyword evidence="3 5" id="KW-1133">Transmembrane helix</keyword>
<dbReference type="Pfam" id="PF00664">
    <property type="entry name" value="ABC_membrane"/>
    <property type="match status" value="1"/>
</dbReference>
<dbReference type="SUPFAM" id="SSF90123">
    <property type="entry name" value="ABC transporter transmembrane region"/>
    <property type="match status" value="1"/>
</dbReference>
<protein>
    <recommendedName>
        <fullName evidence="6">ABC transmembrane type-1 domain-containing protein</fullName>
    </recommendedName>
</protein>
<dbReference type="OrthoDB" id="27092at2"/>
<feature type="transmembrane region" description="Helical" evidence="5">
    <location>
        <begin position="61"/>
        <end position="81"/>
    </location>
</feature>
<gene>
    <name evidence="7" type="ORF">GKC41_07760</name>
</gene>
<evidence type="ECO:0000256" key="4">
    <source>
        <dbReference type="ARBA" id="ARBA00023136"/>
    </source>
</evidence>
<feature type="domain" description="ABC transmembrane type-1" evidence="6">
    <location>
        <begin position="1"/>
        <end position="140"/>
    </location>
</feature>
<comment type="subcellular location">
    <subcellularLocation>
        <location evidence="1">Cell membrane</location>
        <topology evidence="1">Multi-pass membrane protein</topology>
    </subcellularLocation>
</comment>
<reference evidence="7 8" key="1">
    <citation type="submission" date="2019-11" db="EMBL/GenBank/DDBJ databases">
        <title>Draft Genome Sequence of Plant Growth-Promoting Rhizosphere-Associated Bacteria.</title>
        <authorList>
            <person name="Vasilyev I.Y."/>
            <person name="Radchenko V."/>
            <person name="Ilnitskaya E.V."/>
        </authorList>
    </citation>
    <scope>NUCLEOTIDE SEQUENCE [LARGE SCALE GENOMIC DNA]</scope>
    <source>
        <strain evidence="7 8">VRA_9sq_n</strain>
    </source>
</reference>
<organism evidence="7 8">
    <name type="scientific">Bifidobacterium asteroides</name>
    <dbReference type="NCBI Taxonomy" id="1684"/>
    <lineage>
        <taxon>Bacteria</taxon>
        <taxon>Bacillati</taxon>
        <taxon>Actinomycetota</taxon>
        <taxon>Actinomycetes</taxon>
        <taxon>Bifidobacteriales</taxon>
        <taxon>Bifidobacteriaceae</taxon>
        <taxon>Bifidobacterium</taxon>
    </lineage>
</organism>
<evidence type="ECO:0000256" key="3">
    <source>
        <dbReference type="ARBA" id="ARBA00022989"/>
    </source>
</evidence>
<feature type="transmembrane region" description="Helical" evidence="5">
    <location>
        <begin position="142"/>
        <end position="158"/>
    </location>
</feature>
<evidence type="ECO:0000313" key="8">
    <source>
        <dbReference type="Proteomes" id="UP000436357"/>
    </source>
</evidence>
<dbReference type="InterPro" id="IPR029058">
    <property type="entry name" value="AB_hydrolase_fold"/>
</dbReference>
<evidence type="ECO:0000259" key="6">
    <source>
        <dbReference type="PROSITE" id="PS50929"/>
    </source>
</evidence>
<dbReference type="AlphaFoldDB" id="A0A6N7TZE8"/>
<dbReference type="InterPro" id="IPR011527">
    <property type="entry name" value="ABC1_TM_dom"/>
</dbReference>